<dbReference type="GO" id="GO:0006508">
    <property type="term" value="P:proteolysis"/>
    <property type="evidence" value="ECO:0007669"/>
    <property type="project" value="InterPro"/>
</dbReference>
<evidence type="ECO:0000313" key="6">
    <source>
        <dbReference type="Proteomes" id="UP000017836"/>
    </source>
</evidence>
<gene>
    <name evidence="5" type="ORF">AMTR_s00122p00031330</name>
</gene>
<dbReference type="AlphaFoldDB" id="W1NN67"/>
<dbReference type="SUPFAM" id="SSF52743">
    <property type="entry name" value="Subtilisin-like"/>
    <property type="match status" value="1"/>
</dbReference>
<comment type="similarity">
    <text evidence="1 3">Belongs to the peptidase S8 family.</text>
</comment>
<dbReference type="InterPro" id="IPR036852">
    <property type="entry name" value="Peptidase_S8/S53_dom_sf"/>
</dbReference>
<dbReference type="Gene3D" id="3.50.30.30">
    <property type="match status" value="1"/>
</dbReference>
<evidence type="ECO:0000256" key="2">
    <source>
        <dbReference type="ARBA" id="ARBA00022729"/>
    </source>
</evidence>
<proteinExistence type="inferred from homology"/>
<protein>
    <recommendedName>
        <fullName evidence="4">Peptidase S8/S53 domain-containing protein</fullName>
    </recommendedName>
</protein>
<keyword evidence="2" id="KW-0732">Signal</keyword>
<dbReference type="InterPro" id="IPR045051">
    <property type="entry name" value="SBT"/>
</dbReference>
<keyword evidence="6" id="KW-1185">Reference proteome</keyword>
<evidence type="ECO:0000256" key="1">
    <source>
        <dbReference type="ARBA" id="ARBA00011073"/>
    </source>
</evidence>
<evidence type="ECO:0000313" key="5">
    <source>
        <dbReference type="EMBL" id="ERM97028.1"/>
    </source>
</evidence>
<dbReference type="PROSITE" id="PS51892">
    <property type="entry name" value="SUBTILASE"/>
    <property type="match status" value="1"/>
</dbReference>
<name>W1NN67_AMBTC</name>
<comment type="caution">
    <text evidence="3">Lacks conserved residue(s) required for the propagation of feature annotation.</text>
</comment>
<dbReference type="Gene3D" id="3.40.50.200">
    <property type="entry name" value="Peptidase S8/S53 domain"/>
    <property type="match status" value="1"/>
</dbReference>
<dbReference type="GO" id="GO:0004252">
    <property type="term" value="F:serine-type endopeptidase activity"/>
    <property type="evidence" value="ECO:0007669"/>
    <property type="project" value="InterPro"/>
</dbReference>
<dbReference type="EMBL" id="KI396610">
    <property type="protein sequence ID" value="ERM97028.1"/>
    <property type="molecule type" value="Genomic_DNA"/>
</dbReference>
<dbReference type="Gramene" id="ERM97028">
    <property type="protein sequence ID" value="ERM97028"/>
    <property type="gene ID" value="AMTR_s00122p00031330"/>
</dbReference>
<feature type="domain" description="Peptidase S8/S53" evidence="4">
    <location>
        <begin position="65"/>
        <end position="171"/>
    </location>
</feature>
<dbReference type="InterPro" id="IPR000209">
    <property type="entry name" value="Peptidase_S8/S53_dom"/>
</dbReference>
<dbReference type="HOGENOM" id="CLU_1327954_0_0_1"/>
<reference evidence="6" key="1">
    <citation type="journal article" date="2013" name="Science">
        <title>The Amborella genome and the evolution of flowering plants.</title>
        <authorList>
            <consortium name="Amborella Genome Project"/>
        </authorList>
    </citation>
    <scope>NUCLEOTIDE SEQUENCE [LARGE SCALE GENOMIC DNA]</scope>
</reference>
<dbReference type="eggNOG" id="ENOG502QSF0">
    <property type="taxonomic scope" value="Eukaryota"/>
</dbReference>
<dbReference type="PANTHER" id="PTHR10795">
    <property type="entry name" value="PROPROTEIN CONVERTASE SUBTILISIN/KEXIN"/>
    <property type="match status" value="1"/>
</dbReference>
<sequence>MTRAWVRSHNVGREYVNQASNSIHPIVIASSSVLVGSSKGLNPSEENPLGSPVASATFCGLAVGVARGGASLARHAVYKVLWTVGGSDADILEVFDYAIHVGVDVLSFSIGTNRPLYSYVDEGDSIAIGTFHAMARAITVVCAGGNTRPPPQTVVNTALWILTVAASTIDRAFPTAITFGNNSTFLAIKFLENLNLLFENIFFIRAF</sequence>
<dbReference type="STRING" id="13333.W1NN67"/>
<evidence type="ECO:0000256" key="3">
    <source>
        <dbReference type="PROSITE-ProRule" id="PRU01240"/>
    </source>
</evidence>
<accession>W1NN67</accession>
<organism evidence="5 6">
    <name type="scientific">Amborella trichopoda</name>
    <dbReference type="NCBI Taxonomy" id="13333"/>
    <lineage>
        <taxon>Eukaryota</taxon>
        <taxon>Viridiplantae</taxon>
        <taxon>Streptophyta</taxon>
        <taxon>Embryophyta</taxon>
        <taxon>Tracheophyta</taxon>
        <taxon>Spermatophyta</taxon>
        <taxon>Magnoliopsida</taxon>
        <taxon>Amborellales</taxon>
        <taxon>Amborellaceae</taxon>
        <taxon>Amborella</taxon>
    </lineage>
</organism>
<evidence type="ECO:0000259" key="4">
    <source>
        <dbReference type="Pfam" id="PF00082"/>
    </source>
</evidence>
<dbReference type="Pfam" id="PF00082">
    <property type="entry name" value="Peptidase_S8"/>
    <property type="match status" value="1"/>
</dbReference>
<dbReference type="Proteomes" id="UP000017836">
    <property type="component" value="Unassembled WGS sequence"/>
</dbReference>